<evidence type="ECO:0000313" key="9">
    <source>
        <dbReference type="Proteomes" id="UP000019849"/>
    </source>
</evidence>
<keyword evidence="10" id="KW-1185">Reference proteome</keyword>
<dbReference type="SUPFAM" id="SSF46689">
    <property type="entry name" value="Homeodomain-like"/>
    <property type="match status" value="1"/>
</dbReference>
<feature type="transmembrane region" description="Helical" evidence="4">
    <location>
        <begin position="249"/>
        <end position="269"/>
    </location>
</feature>
<evidence type="ECO:0000259" key="5">
    <source>
        <dbReference type="PROSITE" id="PS51071"/>
    </source>
</evidence>
<evidence type="ECO:0000259" key="6">
    <source>
        <dbReference type="PROSITE" id="PS51464"/>
    </source>
</evidence>
<dbReference type="Gene3D" id="3.40.50.10490">
    <property type="entry name" value="Glucose-6-phosphate isomerase like protein, domain 1"/>
    <property type="match status" value="1"/>
</dbReference>
<accession>A0A011UAQ4</accession>
<keyword evidence="1" id="KW-0805">Transcription regulation</keyword>
<feature type="domain" description="HTH rpiR-type" evidence="5">
    <location>
        <begin position="13"/>
        <end position="89"/>
    </location>
</feature>
<dbReference type="PANTHER" id="PTHR30514:SF20">
    <property type="entry name" value="TRANSCRIPTIONAL REGULATOR"/>
    <property type="match status" value="1"/>
</dbReference>
<dbReference type="GO" id="GO:0097367">
    <property type="term" value="F:carbohydrate derivative binding"/>
    <property type="evidence" value="ECO:0007669"/>
    <property type="project" value="InterPro"/>
</dbReference>
<evidence type="ECO:0000256" key="3">
    <source>
        <dbReference type="ARBA" id="ARBA00023163"/>
    </source>
</evidence>
<dbReference type="InterPro" id="IPR035472">
    <property type="entry name" value="RpiR-like_SIS"/>
</dbReference>
<evidence type="ECO:0000256" key="2">
    <source>
        <dbReference type="ARBA" id="ARBA00023125"/>
    </source>
</evidence>
<dbReference type="InterPro" id="IPR047640">
    <property type="entry name" value="RpiR-like"/>
</dbReference>
<dbReference type="Proteomes" id="UP000294958">
    <property type="component" value="Unassembled WGS sequence"/>
</dbReference>
<keyword evidence="3" id="KW-0804">Transcription</keyword>
<dbReference type="EMBL" id="SNZF01000020">
    <property type="protein sequence ID" value="TDR33647.1"/>
    <property type="molecule type" value="Genomic_DNA"/>
</dbReference>
<dbReference type="OrthoDB" id="9814005at2"/>
<gene>
    <name evidence="7" type="ORF">BG36_12850</name>
    <name evidence="8" type="ORF">DES43_12047</name>
</gene>
<keyword evidence="4" id="KW-0472">Membrane</keyword>
<dbReference type="InterPro" id="IPR001347">
    <property type="entry name" value="SIS_dom"/>
</dbReference>
<dbReference type="PANTHER" id="PTHR30514">
    <property type="entry name" value="GLUCOKINASE"/>
    <property type="match status" value="1"/>
</dbReference>
<dbReference type="SUPFAM" id="SSF53697">
    <property type="entry name" value="SIS domain"/>
    <property type="match status" value="1"/>
</dbReference>
<dbReference type="STRING" id="69279.BG36_12850"/>
<organism evidence="7 9">
    <name type="scientific">Aquamicrobium defluvii</name>
    <dbReference type="NCBI Taxonomy" id="69279"/>
    <lineage>
        <taxon>Bacteria</taxon>
        <taxon>Pseudomonadati</taxon>
        <taxon>Pseudomonadota</taxon>
        <taxon>Alphaproteobacteria</taxon>
        <taxon>Hyphomicrobiales</taxon>
        <taxon>Phyllobacteriaceae</taxon>
        <taxon>Aquamicrobium</taxon>
    </lineage>
</organism>
<evidence type="ECO:0000256" key="1">
    <source>
        <dbReference type="ARBA" id="ARBA00023015"/>
    </source>
</evidence>
<keyword evidence="2" id="KW-0238">DNA-binding</keyword>
<comment type="caution">
    <text evidence="7">The sequence shown here is derived from an EMBL/GenBank/DDBJ whole genome shotgun (WGS) entry which is preliminary data.</text>
</comment>
<feature type="domain" description="SIS" evidence="6">
    <location>
        <begin position="138"/>
        <end position="275"/>
    </location>
</feature>
<dbReference type="InterPro" id="IPR009057">
    <property type="entry name" value="Homeodomain-like_sf"/>
</dbReference>
<dbReference type="Gene3D" id="1.10.10.10">
    <property type="entry name" value="Winged helix-like DNA-binding domain superfamily/Winged helix DNA-binding domain"/>
    <property type="match status" value="1"/>
</dbReference>
<sequence length="278" mass="30212">MDHDDAGAPHTVEAFYERLRHDGHGLPKRLRQCADYVAAHPDKVAVSTVAELAEAADVPPSAFMRFCQELGFSGFSHMQKLFREEYTQKWPNYATRLTKLRDSGNDTPAALLAEFAEAGRNSIENLARTVDAALLDEAVAILAQARTIHLVGNRRAFPVASYLAYSFEKMGIPAILHSGVGNLKLDHLLARGDAMIAISFAPYASDTVELAEEAERRGVGIVALTDLPTSPLARLDAVRLFVPEIDVGAFRSLSAALTLAMAVSVAVGAHRRRHKNGK</sequence>
<dbReference type="Pfam" id="PF01418">
    <property type="entry name" value="HTH_6"/>
    <property type="match status" value="1"/>
</dbReference>
<evidence type="ECO:0000313" key="10">
    <source>
        <dbReference type="Proteomes" id="UP000294958"/>
    </source>
</evidence>
<dbReference type="EMBL" id="JENY01000026">
    <property type="protein sequence ID" value="EXL03211.1"/>
    <property type="molecule type" value="Genomic_DNA"/>
</dbReference>
<keyword evidence="4" id="KW-1133">Transmembrane helix</keyword>
<dbReference type="InterPro" id="IPR000281">
    <property type="entry name" value="HTH_RpiR"/>
</dbReference>
<reference evidence="7 9" key="1">
    <citation type="submission" date="2014-02" db="EMBL/GenBank/DDBJ databases">
        <title>Aquamicrobium defluvii Genome sequencing.</title>
        <authorList>
            <person name="Wang X."/>
        </authorList>
    </citation>
    <scope>NUCLEOTIDE SEQUENCE [LARGE SCALE GENOMIC DNA]</scope>
    <source>
        <strain evidence="7 9">W13Z1</strain>
    </source>
</reference>
<keyword evidence="4" id="KW-0812">Transmembrane</keyword>
<dbReference type="PROSITE" id="PS51071">
    <property type="entry name" value="HTH_RPIR"/>
    <property type="match status" value="1"/>
</dbReference>
<dbReference type="GO" id="GO:0003700">
    <property type="term" value="F:DNA-binding transcription factor activity"/>
    <property type="evidence" value="ECO:0007669"/>
    <property type="project" value="InterPro"/>
</dbReference>
<dbReference type="InterPro" id="IPR036388">
    <property type="entry name" value="WH-like_DNA-bd_sf"/>
</dbReference>
<dbReference type="Proteomes" id="UP000019849">
    <property type="component" value="Unassembled WGS sequence"/>
</dbReference>
<dbReference type="GO" id="GO:0003677">
    <property type="term" value="F:DNA binding"/>
    <property type="evidence" value="ECO:0007669"/>
    <property type="project" value="UniProtKB-KW"/>
</dbReference>
<dbReference type="HOGENOM" id="CLU_055769_1_3_5"/>
<evidence type="ECO:0000313" key="8">
    <source>
        <dbReference type="EMBL" id="TDR33647.1"/>
    </source>
</evidence>
<dbReference type="CDD" id="cd05013">
    <property type="entry name" value="SIS_RpiR"/>
    <property type="match status" value="1"/>
</dbReference>
<dbReference type="eggNOG" id="COG1737">
    <property type="taxonomic scope" value="Bacteria"/>
</dbReference>
<dbReference type="AlphaFoldDB" id="A0A011UAQ4"/>
<evidence type="ECO:0000256" key="4">
    <source>
        <dbReference type="SAM" id="Phobius"/>
    </source>
</evidence>
<dbReference type="InterPro" id="IPR046348">
    <property type="entry name" value="SIS_dom_sf"/>
</dbReference>
<dbReference type="GO" id="GO:1901135">
    <property type="term" value="P:carbohydrate derivative metabolic process"/>
    <property type="evidence" value="ECO:0007669"/>
    <property type="project" value="InterPro"/>
</dbReference>
<name>A0A011UAQ4_9HYPH</name>
<dbReference type="PROSITE" id="PS51464">
    <property type="entry name" value="SIS"/>
    <property type="match status" value="1"/>
</dbReference>
<reference evidence="8 10" key="2">
    <citation type="submission" date="2019-03" db="EMBL/GenBank/DDBJ databases">
        <title>Genomic Encyclopedia of Type Strains, Phase IV (KMG-IV): sequencing the most valuable type-strain genomes for metagenomic binning, comparative biology and taxonomic classification.</title>
        <authorList>
            <person name="Goeker M."/>
        </authorList>
    </citation>
    <scope>NUCLEOTIDE SEQUENCE [LARGE SCALE GENOMIC DNA]</scope>
    <source>
        <strain evidence="8 10">DSM 11603</strain>
    </source>
</reference>
<dbReference type="RefSeq" id="WP_035030118.1">
    <property type="nucleotide sequence ID" value="NZ_KK073898.1"/>
</dbReference>
<dbReference type="PATRIC" id="fig|69279.3.peg.3662"/>
<proteinExistence type="predicted"/>
<dbReference type="Pfam" id="PF01380">
    <property type="entry name" value="SIS"/>
    <property type="match status" value="1"/>
</dbReference>
<evidence type="ECO:0000313" key="7">
    <source>
        <dbReference type="EMBL" id="EXL03211.1"/>
    </source>
</evidence>
<protein>
    <submittedName>
        <fullName evidence="7">RpiR family transcriptional regulator</fullName>
    </submittedName>
</protein>